<accession>A0ABS8WFE1</accession>
<evidence type="ECO:0000259" key="1">
    <source>
        <dbReference type="Pfam" id="PF01636"/>
    </source>
</evidence>
<evidence type="ECO:0000313" key="2">
    <source>
        <dbReference type="EMBL" id="MCE2596985.1"/>
    </source>
</evidence>
<feature type="domain" description="Aminoglycoside phosphotransferase" evidence="1">
    <location>
        <begin position="123"/>
        <end position="176"/>
    </location>
</feature>
<name>A0ABS8WFE1_9GAMM</name>
<gene>
    <name evidence="2" type="ORF">K6Y31_19600</name>
</gene>
<reference evidence="2 3" key="1">
    <citation type="journal article" date="2022" name="Environ. Microbiol. Rep.">
        <title>Eco-phylogenetic analyses reveal divergent evolution of vitamin B12 metabolism in the marine bacterial family 'Psychromonadaceae'.</title>
        <authorList>
            <person name="Jin X."/>
            <person name="Yang Y."/>
            <person name="Cao H."/>
            <person name="Gao B."/>
            <person name="Zhao Z."/>
        </authorList>
    </citation>
    <scope>NUCLEOTIDE SEQUENCE [LARGE SCALE GENOMIC DNA]</scope>
    <source>
        <strain evidence="2 3">MKS20</strain>
    </source>
</reference>
<evidence type="ECO:0000313" key="3">
    <source>
        <dbReference type="Proteomes" id="UP001201273"/>
    </source>
</evidence>
<dbReference type="EMBL" id="JAIMJA010000029">
    <property type="protein sequence ID" value="MCE2596985.1"/>
    <property type="molecule type" value="Genomic_DNA"/>
</dbReference>
<dbReference type="SUPFAM" id="SSF56112">
    <property type="entry name" value="Protein kinase-like (PK-like)"/>
    <property type="match status" value="1"/>
</dbReference>
<protein>
    <submittedName>
        <fullName evidence="2">Phosphotransferase</fullName>
    </submittedName>
</protein>
<dbReference type="InterPro" id="IPR011009">
    <property type="entry name" value="Kinase-like_dom_sf"/>
</dbReference>
<dbReference type="InterPro" id="IPR002575">
    <property type="entry name" value="Aminoglycoside_PTrfase"/>
</dbReference>
<dbReference type="Pfam" id="PF01636">
    <property type="entry name" value="APH"/>
    <property type="match status" value="1"/>
</dbReference>
<dbReference type="Gene3D" id="3.90.1200.10">
    <property type="match status" value="1"/>
</dbReference>
<dbReference type="RefSeq" id="WP_233054736.1">
    <property type="nucleotide sequence ID" value="NZ_JAIMJA010000029.1"/>
</dbReference>
<proteinExistence type="predicted"/>
<keyword evidence="3" id="KW-1185">Reference proteome</keyword>
<organism evidence="2 3">
    <name type="scientific">Motilimonas cestriensis</name>
    <dbReference type="NCBI Taxonomy" id="2742685"/>
    <lineage>
        <taxon>Bacteria</taxon>
        <taxon>Pseudomonadati</taxon>
        <taxon>Pseudomonadota</taxon>
        <taxon>Gammaproteobacteria</taxon>
        <taxon>Alteromonadales</taxon>
        <taxon>Alteromonadales genera incertae sedis</taxon>
        <taxon>Motilimonas</taxon>
    </lineage>
</organism>
<sequence>MTQLNTTDELLPNEHAANNKVTLQHHRVYRETGSWTPAVHQLLTYLAEQQFEGVPQCLGMTPDGREVLTLVAGEVCDGRLTGEQTNDNTLQSAAKFLRQFHDCSARWSEKGSQSDWMLPVREPVEVICHGDYAPYNVAFKGEQVIGLFDFDTAHPGPRIWDLAYAIYCWAPFKTHPNDAMGTLGEQISRARLFCQAYGLEHGQRVTLVDNMIERLTALVSFMQAQAEQGNRDFQQHIAAGHHLSYLHDIDYLTSNQNQITQGLLTDP</sequence>
<comment type="caution">
    <text evidence="2">The sequence shown here is derived from an EMBL/GenBank/DDBJ whole genome shotgun (WGS) entry which is preliminary data.</text>
</comment>
<dbReference type="Proteomes" id="UP001201273">
    <property type="component" value="Unassembled WGS sequence"/>
</dbReference>